<proteinExistence type="predicted"/>
<gene>
    <name evidence="1" type="ORF">PAN31117_04530</name>
</gene>
<dbReference type="EMBL" id="CABPSP010000015">
    <property type="protein sequence ID" value="VVE72813.1"/>
    <property type="molecule type" value="Genomic_DNA"/>
</dbReference>
<sequence>MLYPATCAVVAVPPVSTTAANILRISDAVCVSITRTPSGCTGVSGLMIEMGTITPSFAKIVYARANWNNDAEIP</sequence>
<keyword evidence="2" id="KW-1185">Reference proteome</keyword>
<dbReference type="Proteomes" id="UP000383122">
    <property type="component" value="Unassembled WGS sequence"/>
</dbReference>
<evidence type="ECO:0000313" key="2">
    <source>
        <dbReference type="Proteomes" id="UP000383122"/>
    </source>
</evidence>
<dbReference type="AlphaFoldDB" id="A0A5E5AJV7"/>
<organism evidence="1 2">
    <name type="scientific">Pandoraea anapnoica</name>
    <dbReference type="NCBI Taxonomy" id="2508301"/>
    <lineage>
        <taxon>Bacteria</taxon>
        <taxon>Pseudomonadati</taxon>
        <taxon>Pseudomonadota</taxon>
        <taxon>Betaproteobacteria</taxon>
        <taxon>Burkholderiales</taxon>
        <taxon>Burkholderiaceae</taxon>
        <taxon>Pandoraea</taxon>
    </lineage>
</organism>
<protein>
    <submittedName>
        <fullName evidence="1">Uncharacterized protein</fullName>
    </submittedName>
</protein>
<accession>A0A5E5AJV7</accession>
<reference evidence="1 2" key="1">
    <citation type="submission" date="2019-08" db="EMBL/GenBank/DDBJ databases">
        <authorList>
            <person name="Peeters C."/>
        </authorList>
    </citation>
    <scope>NUCLEOTIDE SEQUENCE [LARGE SCALE GENOMIC DNA]</scope>
    <source>
        <strain evidence="1 2">LMG 31117</strain>
    </source>
</reference>
<name>A0A5E5AJV7_9BURK</name>
<evidence type="ECO:0000313" key="1">
    <source>
        <dbReference type="EMBL" id="VVE72813.1"/>
    </source>
</evidence>